<dbReference type="CDD" id="cd03244">
    <property type="entry name" value="ABCC_MRP_domain2"/>
    <property type="match status" value="1"/>
</dbReference>
<evidence type="ECO:0000256" key="8">
    <source>
        <dbReference type="ARBA" id="ARBA00023136"/>
    </source>
</evidence>
<keyword evidence="14" id="KW-1185">Reference proteome</keyword>
<feature type="transmembrane region" description="Helical" evidence="10">
    <location>
        <begin position="297"/>
        <end position="322"/>
    </location>
</feature>
<feature type="domain" description="ABC transporter" evidence="11">
    <location>
        <begin position="1318"/>
        <end position="1553"/>
    </location>
</feature>
<keyword evidence="7 10" id="KW-1133">Transmembrane helix</keyword>
<evidence type="ECO:0000313" key="14">
    <source>
        <dbReference type="Proteomes" id="UP000027195"/>
    </source>
</evidence>
<dbReference type="HOGENOM" id="CLU_000604_27_6_1"/>
<feature type="transmembrane region" description="Helical" evidence="10">
    <location>
        <begin position="122"/>
        <end position="141"/>
    </location>
</feature>
<dbReference type="Proteomes" id="UP000027195">
    <property type="component" value="Unassembled WGS sequence"/>
</dbReference>
<keyword evidence="3 10" id="KW-0812">Transmembrane</keyword>
<dbReference type="InParanoid" id="A0A067M2W9"/>
<feature type="transmembrane region" description="Helical" evidence="10">
    <location>
        <begin position="1113"/>
        <end position="1133"/>
    </location>
</feature>
<feature type="transmembrane region" description="Helical" evidence="10">
    <location>
        <begin position="190"/>
        <end position="209"/>
    </location>
</feature>
<keyword evidence="8 10" id="KW-0472">Membrane</keyword>
<dbReference type="FunCoup" id="A0A067M2W9">
    <property type="interactions" value="40"/>
</dbReference>
<dbReference type="InterPro" id="IPR036640">
    <property type="entry name" value="ABC1_TM_sf"/>
</dbReference>
<reference evidence="14" key="1">
    <citation type="journal article" date="2014" name="Proc. Natl. Acad. Sci. U.S.A.">
        <title>Extensive sampling of basidiomycete genomes demonstrates inadequacy of the white-rot/brown-rot paradigm for wood decay fungi.</title>
        <authorList>
            <person name="Riley R."/>
            <person name="Salamov A.A."/>
            <person name="Brown D.W."/>
            <person name="Nagy L.G."/>
            <person name="Floudas D."/>
            <person name="Held B.W."/>
            <person name="Levasseur A."/>
            <person name="Lombard V."/>
            <person name="Morin E."/>
            <person name="Otillar R."/>
            <person name="Lindquist E.A."/>
            <person name="Sun H."/>
            <person name="LaButti K.M."/>
            <person name="Schmutz J."/>
            <person name="Jabbour D."/>
            <person name="Luo H."/>
            <person name="Baker S.E."/>
            <person name="Pisabarro A.G."/>
            <person name="Walton J.D."/>
            <person name="Blanchette R.A."/>
            <person name="Henrissat B."/>
            <person name="Martin F."/>
            <person name="Cullen D."/>
            <person name="Hibbett D.S."/>
            <person name="Grigoriev I.V."/>
        </authorList>
    </citation>
    <scope>NUCLEOTIDE SEQUENCE [LARGE SCALE GENOMIC DNA]</scope>
    <source>
        <strain evidence="14">FD-172 SS1</strain>
    </source>
</reference>
<feature type="transmembrane region" description="Helical" evidence="10">
    <location>
        <begin position="1258"/>
        <end position="1274"/>
    </location>
</feature>
<dbReference type="InterPro" id="IPR027417">
    <property type="entry name" value="P-loop_NTPase"/>
</dbReference>
<keyword evidence="6" id="KW-0067">ATP-binding</keyword>
<dbReference type="InterPro" id="IPR011527">
    <property type="entry name" value="ABC1_TM_dom"/>
</dbReference>
<dbReference type="CDD" id="cd03250">
    <property type="entry name" value="ABCC_MRP_domain1"/>
    <property type="match status" value="1"/>
</dbReference>
<dbReference type="EMBL" id="KL198071">
    <property type="protein sequence ID" value="KDQ10123.1"/>
    <property type="molecule type" value="Genomic_DNA"/>
</dbReference>
<protein>
    <recommendedName>
        <fullName evidence="15">P-loop containing nucleoside triphosphate hydrolase protein</fullName>
    </recommendedName>
</protein>
<evidence type="ECO:0000256" key="10">
    <source>
        <dbReference type="SAM" id="Phobius"/>
    </source>
</evidence>
<evidence type="ECO:0000256" key="4">
    <source>
        <dbReference type="ARBA" id="ARBA00022737"/>
    </source>
</evidence>
<proteinExistence type="predicted"/>
<dbReference type="GO" id="GO:0016887">
    <property type="term" value="F:ATP hydrolysis activity"/>
    <property type="evidence" value="ECO:0007669"/>
    <property type="project" value="InterPro"/>
</dbReference>
<dbReference type="CDD" id="cd18604">
    <property type="entry name" value="ABC_6TM_VMR1_D2_like"/>
    <property type="match status" value="1"/>
</dbReference>
<keyword evidence="2" id="KW-0813">Transport</keyword>
<evidence type="ECO:0000259" key="11">
    <source>
        <dbReference type="PROSITE" id="PS50893"/>
    </source>
</evidence>
<feature type="transmembrane region" description="Helical" evidence="10">
    <location>
        <begin position="982"/>
        <end position="1001"/>
    </location>
</feature>
<sequence length="1566" mass="173650">MFSIFLFSFPIKDAYSDVLVLPFPLACVSAFIIAIYALSEVPVPRAEAQTSRDEPAPSAEQETLQPDHRAGSFPDLLRTGLHTHGSAPILACNYTRFVLCLVQLGVTLPAVFVTYINHDTGWCTEVSLCAFFTYTSLLAFLRLTPKFHRWRILNHHLNTLLLAVFLIYAYRDILPLATFETVPIDTAAGWLTWVRVSVSALVGAVIPLVTPRQFVPLDPQCNKAPNPEQTASLLSFMFFTFLDHVMFKAYREGDLPYEVLPPLADYDEAEYLVTQHLSTLDPVCGKRQHLFWGLMKIFCWDWCLILVYSFIGSIAGFASPLGIYQILNYIETKGEGAIFRPWVWIACLFFGSVAASLALNGYSFISGRMLVRCECILTEVIFEHALRVRMVSMDDLPKNRSSLKAVVSSHQPTSVSWNESTEGSEDIAPEASERGANAAIPGSDSSRDSYVAPDSASSTIPSSGSGGPYSNIVGKMNNLISTDLGNIIDGKDFLLVFQALIQIIIAAYFLYRILGWSAIIGMGFLVLSLIFPAMVARKLNGVQRELMEKTDERVQVTSEIIGVLRMIKLFGWENKAYERISEKREDELVWIRKKDVTMLLNSCVTFTLSTLTMIITFTIFTLVMRQELTASRVFSSVTIFDQLREQLYELSRIIPMAIQAKVSLDRVGDFLQNTELLDKFTEPEDEHLHQDFVAPEVIGFTNAAFTWASHTRPLMETPSERNFTLQIEGDLFFKKGKINLVVGPTGCGKTSLLMALLGEMHFLPSGPDSFYSLPRGGGVAYAAQEPWIQNETIRDNILFGQAYDEVRYNKVLLQCALQHDLEDFDAGDLTEVGEKGVTLSGGQRARVSLARAVYSKAEIILLDDVLSALDMHTTRWIVDKCFSGDLVQGRTIILVTHHISMVGPISHFIVSLGADGKLASRGTTFDALNKNSAQALQMRMTQEPGVKPAIEEEYGAIEQDQRMANKSPDALMTIEEKGQGRLKWSSAMLVIGGMGGFGFWLTAIGFRVASNSVLVLQVWFLGYWASQYEKMVPSEVPVPYYLWIYGCILFTWAGLYCVAFLAFISGSIRASRIIHKKLVESILSTTFRWLDSTPGGRIIARFTHDMRVIDGPIIEGIQLLMAITIFLLLRIAMVTAASPLFLIPAFFIAFVGAWFGRVYIAAQMPIKRDMSNSRSPVFSLFGAAVAGLTSIRAFGAEEMFKRESLRRIDKYSRPARTFHNTNRWIGVRIDMLGSLFTGGLGAYLVYGKDFYDASNIGFSLNMAAGISTWILLWVKTINELEVQGNSLERIQDCITIEQEPKASEIGKPPSYWPASGFLEVECLSARYTPAGPDVLRDVSFVLKSGERVGIVGRTGSGKSTLALALLRIIPTTGTVYYDSIATNSINLDSLRTNITIIPQHTELLSGTVRQNLDPFDEHDDAELNDALHAAGLFNTQAKNGSQITLETNVGIGGGNFSLGQRQILALARAIVRQSKVLILDEATAATDFETDSWIQNTIRQRLAGATLIIIAHRLQNVLDADRILVLDGGSLVEVGSPDDLLRKRGHFKALVDAGRDKEYPCHGSAL</sequence>
<feature type="transmembrane region" description="Helical" evidence="10">
    <location>
        <begin position="599"/>
        <end position="624"/>
    </location>
</feature>
<feature type="transmembrane region" description="Helical" evidence="10">
    <location>
        <begin position="1139"/>
        <end position="1156"/>
    </location>
</feature>
<feature type="transmembrane region" description="Helical" evidence="10">
    <location>
        <begin position="153"/>
        <end position="170"/>
    </location>
</feature>
<feature type="transmembrane region" description="Helical" evidence="10">
    <location>
        <begin position="1040"/>
        <end position="1064"/>
    </location>
</feature>
<dbReference type="InterPro" id="IPR017871">
    <property type="entry name" value="ABC_transporter-like_CS"/>
</dbReference>
<accession>A0A067M2W9</accession>
<feature type="region of interest" description="Disordered" evidence="9">
    <location>
        <begin position="414"/>
        <end position="464"/>
    </location>
</feature>
<evidence type="ECO:0000313" key="13">
    <source>
        <dbReference type="EMBL" id="KDQ10123.1"/>
    </source>
</evidence>
<dbReference type="InterPro" id="IPR003439">
    <property type="entry name" value="ABC_transporter-like_ATP-bd"/>
</dbReference>
<dbReference type="InterPro" id="IPR003593">
    <property type="entry name" value="AAA+_ATPase"/>
</dbReference>
<dbReference type="PROSITE" id="PS00211">
    <property type="entry name" value="ABC_TRANSPORTER_1"/>
    <property type="match status" value="1"/>
</dbReference>
<dbReference type="GO" id="GO:0005524">
    <property type="term" value="F:ATP binding"/>
    <property type="evidence" value="ECO:0007669"/>
    <property type="project" value="UniProtKB-KW"/>
</dbReference>
<evidence type="ECO:0000256" key="2">
    <source>
        <dbReference type="ARBA" id="ARBA00022448"/>
    </source>
</evidence>
<feature type="compositionally biased region" description="Low complexity" evidence="9">
    <location>
        <begin position="453"/>
        <end position="463"/>
    </location>
</feature>
<dbReference type="GO" id="GO:0016020">
    <property type="term" value="C:membrane"/>
    <property type="evidence" value="ECO:0007669"/>
    <property type="project" value="UniProtKB-SubCell"/>
</dbReference>
<feature type="transmembrane region" description="Helical" evidence="10">
    <location>
        <begin position="342"/>
        <end position="362"/>
    </location>
</feature>
<evidence type="ECO:0000256" key="9">
    <source>
        <dbReference type="SAM" id="MobiDB-lite"/>
    </source>
</evidence>
<name>A0A067M2W9_BOTB1</name>
<organism evidence="13 14">
    <name type="scientific">Botryobasidium botryosum (strain FD-172 SS1)</name>
    <dbReference type="NCBI Taxonomy" id="930990"/>
    <lineage>
        <taxon>Eukaryota</taxon>
        <taxon>Fungi</taxon>
        <taxon>Dikarya</taxon>
        <taxon>Basidiomycota</taxon>
        <taxon>Agaricomycotina</taxon>
        <taxon>Agaricomycetes</taxon>
        <taxon>Cantharellales</taxon>
        <taxon>Botryobasidiaceae</taxon>
        <taxon>Botryobasidium</taxon>
    </lineage>
</organism>
<dbReference type="Pfam" id="PF00005">
    <property type="entry name" value="ABC_tran"/>
    <property type="match status" value="2"/>
</dbReference>
<dbReference type="CDD" id="cd18596">
    <property type="entry name" value="ABC_6TM_VMR1_D1_like"/>
    <property type="match status" value="1"/>
</dbReference>
<dbReference type="FunFam" id="1.20.1560.10:FF:000013">
    <property type="entry name" value="ABC transporter C family member 2"/>
    <property type="match status" value="1"/>
</dbReference>
<dbReference type="PROSITE" id="PS50893">
    <property type="entry name" value="ABC_TRANSPORTER_2"/>
    <property type="match status" value="2"/>
</dbReference>
<feature type="domain" description="ABC transmembrane type-1" evidence="12">
    <location>
        <begin position="1001"/>
        <end position="1246"/>
    </location>
</feature>
<feature type="region of interest" description="Disordered" evidence="9">
    <location>
        <begin position="47"/>
        <end position="69"/>
    </location>
</feature>
<dbReference type="PROSITE" id="PS50929">
    <property type="entry name" value="ABC_TM1F"/>
    <property type="match status" value="2"/>
</dbReference>
<dbReference type="Gene3D" id="1.20.1560.10">
    <property type="entry name" value="ABC transporter type 1, transmembrane domain"/>
    <property type="match status" value="2"/>
</dbReference>
<evidence type="ECO:0000256" key="3">
    <source>
        <dbReference type="ARBA" id="ARBA00022692"/>
    </source>
</evidence>
<feature type="transmembrane region" description="Helical" evidence="10">
    <location>
        <begin position="1008"/>
        <end position="1025"/>
    </location>
</feature>
<feature type="transmembrane region" description="Helical" evidence="10">
    <location>
        <begin position="1177"/>
        <end position="1195"/>
    </location>
</feature>
<evidence type="ECO:0000256" key="6">
    <source>
        <dbReference type="ARBA" id="ARBA00022840"/>
    </source>
</evidence>
<feature type="domain" description="ABC transporter" evidence="11">
    <location>
        <begin position="709"/>
        <end position="940"/>
    </location>
</feature>
<dbReference type="Pfam" id="PF00664">
    <property type="entry name" value="ABC_membrane"/>
    <property type="match status" value="2"/>
</dbReference>
<evidence type="ECO:0000256" key="7">
    <source>
        <dbReference type="ARBA" id="ARBA00022989"/>
    </source>
</evidence>
<comment type="subcellular location">
    <subcellularLocation>
        <location evidence="1">Membrane</location>
        <topology evidence="1">Multi-pass membrane protein</topology>
    </subcellularLocation>
</comment>
<feature type="transmembrane region" description="Helical" evidence="10">
    <location>
        <begin position="97"/>
        <end position="116"/>
    </location>
</feature>
<dbReference type="OrthoDB" id="6500128at2759"/>
<feature type="transmembrane region" description="Helical" evidence="10">
    <location>
        <begin position="493"/>
        <end position="511"/>
    </location>
</feature>
<evidence type="ECO:0000256" key="5">
    <source>
        <dbReference type="ARBA" id="ARBA00022741"/>
    </source>
</evidence>
<dbReference type="PANTHER" id="PTHR24223">
    <property type="entry name" value="ATP-BINDING CASSETTE SUB-FAMILY C"/>
    <property type="match status" value="1"/>
</dbReference>
<feature type="transmembrane region" description="Helical" evidence="10">
    <location>
        <begin position="517"/>
        <end position="536"/>
    </location>
</feature>
<keyword evidence="4" id="KW-0677">Repeat</keyword>
<evidence type="ECO:0008006" key="15">
    <source>
        <dbReference type="Google" id="ProtNLM"/>
    </source>
</evidence>
<feature type="transmembrane region" description="Helical" evidence="10">
    <location>
        <begin position="20"/>
        <end position="38"/>
    </location>
</feature>
<keyword evidence="5" id="KW-0547">Nucleotide-binding</keyword>
<gene>
    <name evidence="13" type="ORF">BOTBODRAFT_36553</name>
</gene>
<evidence type="ECO:0000259" key="12">
    <source>
        <dbReference type="PROSITE" id="PS50929"/>
    </source>
</evidence>
<feature type="domain" description="ABC transmembrane type-1" evidence="12">
    <location>
        <begin position="304"/>
        <end position="659"/>
    </location>
</feature>
<dbReference type="FunFam" id="3.40.50.300:FF:000838">
    <property type="entry name" value="ABC multidrug transporter (Eurofung)"/>
    <property type="match status" value="1"/>
</dbReference>
<dbReference type="SUPFAM" id="SSF52540">
    <property type="entry name" value="P-loop containing nucleoside triphosphate hydrolases"/>
    <property type="match status" value="2"/>
</dbReference>
<dbReference type="SMART" id="SM00382">
    <property type="entry name" value="AAA"/>
    <property type="match status" value="2"/>
</dbReference>
<evidence type="ECO:0000256" key="1">
    <source>
        <dbReference type="ARBA" id="ARBA00004141"/>
    </source>
</evidence>
<dbReference type="GO" id="GO:0140359">
    <property type="term" value="F:ABC-type transporter activity"/>
    <property type="evidence" value="ECO:0007669"/>
    <property type="project" value="InterPro"/>
</dbReference>
<dbReference type="Gene3D" id="3.40.50.300">
    <property type="entry name" value="P-loop containing nucleotide triphosphate hydrolases"/>
    <property type="match status" value="2"/>
</dbReference>
<feature type="transmembrane region" description="Helical" evidence="10">
    <location>
        <begin position="1225"/>
        <end position="1246"/>
    </location>
</feature>
<dbReference type="PANTHER" id="PTHR24223:SF356">
    <property type="entry name" value="ATP-BINDING CASSETTE TRANSPORTER ABC4"/>
    <property type="match status" value="1"/>
</dbReference>
<dbReference type="STRING" id="930990.A0A067M2W9"/>
<dbReference type="InterPro" id="IPR050173">
    <property type="entry name" value="ABC_transporter_C-like"/>
</dbReference>
<dbReference type="SUPFAM" id="SSF90123">
    <property type="entry name" value="ABC transporter transmembrane region"/>
    <property type="match status" value="2"/>
</dbReference>